<gene>
    <name evidence="4" type="ORF">PHYBOEH_003755</name>
</gene>
<name>A0A8T1WUG0_9STRA</name>
<dbReference type="GO" id="GO:0007032">
    <property type="term" value="P:endosome organization"/>
    <property type="evidence" value="ECO:0007669"/>
    <property type="project" value="TreeGrafter"/>
</dbReference>
<dbReference type="PROSITE" id="PS50003">
    <property type="entry name" value="PH_DOMAIN"/>
    <property type="match status" value="1"/>
</dbReference>
<feature type="compositionally biased region" description="Polar residues" evidence="2">
    <location>
        <begin position="86"/>
        <end position="97"/>
    </location>
</feature>
<sequence length="354" mass="38881">MEAGAAIVAKIAGVVSKWVSETTDGSGNTARINPDVSLQWIGRQLWAVTVSLPLTRSGELHEEHITLAHRINEAVAEISKREDASSIVSPLSSSTDALQEIPTEGYRDDKPTSTYTIDPRGLGEPQPLSPVHVEREQDADSSEDQEATLQTSPFSTLAAEDIDILRLSQAQMADKRSVDIEKSADDGDSSNEEKQRENESDQNDDEEDEEEDNSERVAALPLSWSMLSLSSQPSGSSEPASLLGEFTTADEDTITDRAAHLAPEKTGWLKKKKRKQHGLGSSWQPRYFELKGNRLYYFASEADGLPRGAVLLDNALVQRGRGDHAMNFSISSASSHRRLQVLKFSARLTHEVNL</sequence>
<dbReference type="GO" id="GO:0005769">
    <property type="term" value="C:early endosome"/>
    <property type="evidence" value="ECO:0007669"/>
    <property type="project" value="TreeGrafter"/>
</dbReference>
<dbReference type="GO" id="GO:0001881">
    <property type="term" value="P:receptor recycling"/>
    <property type="evidence" value="ECO:0007669"/>
    <property type="project" value="TreeGrafter"/>
</dbReference>
<dbReference type="GO" id="GO:0055037">
    <property type="term" value="C:recycling endosome"/>
    <property type="evidence" value="ECO:0007669"/>
    <property type="project" value="TreeGrafter"/>
</dbReference>
<evidence type="ECO:0000256" key="1">
    <source>
        <dbReference type="ARBA" id="ARBA00022553"/>
    </source>
</evidence>
<organism evidence="4 5">
    <name type="scientific">Phytophthora boehmeriae</name>
    <dbReference type="NCBI Taxonomy" id="109152"/>
    <lineage>
        <taxon>Eukaryota</taxon>
        <taxon>Sar</taxon>
        <taxon>Stramenopiles</taxon>
        <taxon>Oomycota</taxon>
        <taxon>Peronosporomycetes</taxon>
        <taxon>Peronosporales</taxon>
        <taxon>Peronosporaceae</taxon>
        <taxon>Phytophthora</taxon>
    </lineage>
</organism>
<protein>
    <recommendedName>
        <fullName evidence="3">PH domain-containing protein</fullName>
    </recommendedName>
</protein>
<feature type="region of interest" description="Disordered" evidence="2">
    <location>
        <begin position="172"/>
        <end position="216"/>
    </location>
</feature>
<keyword evidence="5" id="KW-1185">Reference proteome</keyword>
<dbReference type="GO" id="GO:0005802">
    <property type="term" value="C:trans-Golgi network"/>
    <property type="evidence" value="ECO:0007669"/>
    <property type="project" value="TreeGrafter"/>
</dbReference>
<evidence type="ECO:0000259" key="3">
    <source>
        <dbReference type="PROSITE" id="PS50003"/>
    </source>
</evidence>
<dbReference type="EMBL" id="JAGDFL010000207">
    <property type="protein sequence ID" value="KAG7395429.1"/>
    <property type="molecule type" value="Genomic_DNA"/>
</dbReference>
<dbReference type="GO" id="GO:0042147">
    <property type="term" value="P:retrograde transport, endosome to Golgi"/>
    <property type="evidence" value="ECO:0007669"/>
    <property type="project" value="TreeGrafter"/>
</dbReference>
<feature type="domain" description="PH" evidence="3">
    <location>
        <begin position="262"/>
        <end position="354"/>
    </location>
</feature>
<dbReference type="AlphaFoldDB" id="A0A8T1WUG0"/>
<evidence type="ECO:0000313" key="5">
    <source>
        <dbReference type="Proteomes" id="UP000693981"/>
    </source>
</evidence>
<evidence type="ECO:0000256" key="2">
    <source>
        <dbReference type="SAM" id="MobiDB-lite"/>
    </source>
</evidence>
<dbReference type="SMART" id="SM00233">
    <property type="entry name" value="PH"/>
    <property type="match status" value="1"/>
</dbReference>
<dbReference type="InterPro" id="IPR045188">
    <property type="entry name" value="Boi1/Boi2-like"/>
</dbReference>
<comment type="caution">
    <text evidence="4">The sequence shown here is derived from an EMBL/GenBank/DDBJ whole genome shotgun (WGS) entry which is preliminary data.</text>
</comment>
<feature type="compositionally biased region" description="Acidic residues" evidence="2">
    <location>
        <begin position="200"/>
        <end position="213"/>
    </location>
</feature>
<accession>A0A8T1WUG0</accession>
<keyword evidence="1" id="KW-0597">Phosphoprotein</keyword>
<dbReference type="PANTHER" id="PTHR22902">
    <property type="entry name" value="SESQUIPEDALIAN"/>
    <property type="match status" value="1"/>
</dbReference>
<dbReference type="InterPro" id="IPR001849">
    <property type="entry name" value="PH_domain"/>
</dbReference>
<proteinExistence type="predicted"/>
<dbReference type="OrthoDB" id="185175at2759"/>
<dbReference type="Proteomes" id="UP000693981">
    <property type="component" value="Unassembled WGS sequence"/>
</dbReference>
<dbReference type="Pfam" id="PF00169">
    <property type="entry name" value="PH"/>
    <property type="match status" value="1"/>
</dbReference>
<evidence type="ECO:0000313" key="4">
    <source>
        <dbReference type="EMBL" id="KAG7395429.1"/>
    </source>
</evidence>
<dbReference type="GO" id="GO:0005829">
    <property type="term" value="C:cytosol"/>
    <property type="evidence" value="ECO:0007669"/>
    <property type="project" value="GOC"/>
</dbReference>
<reference evidence="4" key="1">
    <citation type="submission" date="2021-02" db="EMBL/GenBank/DDBJ databases">
        <authorList>
            <person name="Palmer J.M."/>
        </authorList>
    </citation>
    <scope>NUCLEOTIDE SEQUENCE</scope>
    <source>
        <strain evidence="4">SCRP23</strain>
    </source>
</reference>
<dbReference type="PANTHER" id="PTHR22902:SF27">
    <property type="entry name" value="PLECKSTRIN HOMOLOGY DOMAIN-CONTAINING FAMILY A MEMBER 3"/>
    <property type="match status" value="1"/>
</dbReference>
<feature type="region of interest" description="Disordered" evidence="2">
    <location>
        <begin position="83"/>
        <end position="154"/>
    </location>
</feature>
<feature type="compositionally biased region" description="Basic and acidic residues" evidence="2">
    <location>
        <begin position="173"/>
        <end position="199"/>
    </location>
</feature>